<evidence type="ECO:0000256" key="1">
    <source>
        <dbReference type="ARBA" id="ARBA00006524"/>
    </source>
</evidence>
<sequence length="200" mass="23026">MEFDETIYVEAGDECTNLAFTNEKQQARFELAVSMMVYKWDDLETAVDNGWGGPDSAAKRDWITAIIIDLFKTQKVVDAALIEETMLYAMMDEFDTNVEDESALPIAVGIINLYKECAAHNYDTLEGLYLKWEEKQRNKTHHVKHIHVEEDPMNPDSCVEEEDEEVELVEDHTETQEDQSKTEPIVDDDGFELVQKKGKR</sequence>
<reference evidence="5" key="1">
    <citation type="journal article" date="2013" name="Genome Announc.">
        <title>Genome sequence of the food spoilage yeast Zygosaccharomyces bailii CLIB 213(T).</title>
        <authorList>
            <person name="Galeote V."/>
            <person name="Bigey F."/>
            <person name="Devillers H."/>
            <person name="Neuveglise C."/>
            <person name="Dequin S."/>
        </authorList>
    </citation>
    <scope>NUCLEOTIDE SEQUENCE [LARGE SCALE GENOMIC DNA]</scope>
    <source>
        <strain evidence="5">CLIB 213 / ATCC 58445 / CBS 680 / CCRC 21525 / NBRC 1098 / NCYC 1416 / NRRL Y-2227</strain>
    </source>
</reference>
<accession>A0A8J2T9F2</accession>
<gene>
    <name evidence="4" type="ORF">BN860_03092g</name>
</gene>
<evidence type="ECO:0000256" key="2">
    <source>
        <dbReference type="ARBA" id="ARBA00022552"/>
    </source>
</evidence>
<dbReference type="PANTHER" id="PTHR21250">
    <property type="entry name" value="PRE-RRNA-PROCESSING PROTEIN TSR2 HOMOLOG"/>
    <property type="match status" value="1"/>
</dbReference>
<organism evidence="4 5">
    <name type="scientific">Zygosaccharomyces bailii (strain CLIB 213 / ATCC 58445 / CBS 680 / BCRC 21525 / NBRC 1098 / NCYC 1416 / NRRL Y-2227)</name>
    <dbReference type="NCBI Taxonomy" id="1333698"/>
    <lineage>
        <taxon>Eukaryota</taxon>
        <taxon>Fungi</taxon>
        <taxon>Dikarya</taxon>
        <taxon>Ascomycota</taxon>
        <taxon>Saccharomycotina</taxon>
        <taxon>Saccharomycetes</taxon>
        <taxon>Saccharomycetales</taxon>
        <taxon>Saccharomycetaceae</taxon>
        <taxon>Zygosaccharomyces</taxon>
    </lineage>
</organism>
<dbReference type="AlphaFoldDB" id="A0A8J2T9F2"/>
<evidence type="ECO:0000256" key="3">
    <source>
        <dbReference type="SAM" id="MobiDB-lite"/>
    </source>
</evidence>
<dbReference type="GO" id="GO:0006364">
    <property type="term" value="P:rRNA processing"/>
    <property type="evidence" value="ECO:0007669"/>
    <property type="project" value="UniProtKB-KW"/>
</dbReference>
<keyword evidence="5" id="KW-1185">Reference proteome</keyword>
<dbReference type="InterPro" id="IPR019398">
    <property type="entry name" value="Pre-rRNA_process_TSR2"/>
</dbReference>
<feature type="compositionally biased region" description="Basic and acidic residues" evidence="3">
    <location>
        <begin position="169"/>
        <end position="181"/>
    </location>
</feature>
<evidence type="ECO:0000313" key="4">
    <source>
        <dbReference type="EMBL" id="CDF91449.1"/>
    </source>
</evidence>
<dbReference type="OrthoDB" id="263560at2759"/>
<feature type="region of interest" description="Disordered" evidence="3">
    <location>
        <begin position="151"/>
        <end position="200"/>
    </location>
</feature>
<proteinExistence type="inferred from homology"/>
<feature type="compositionally biased region" description="Acidic residues" evidence="3">
    <location>
        <begin position="158"/>
        <end position="168"/>
    </location>
</feature>
<keyword evidence="2" id="KW-0698">rRNA processing</keyword>
<dbReference type="Pfam" id="PF10273">
    <property type="entry name" value="WGG"/>
    <property type="match status" value="1"/>
</dbReference>
<dbReference type="Proteomes" id="UP000019375">
    <property type="component" value="Unassembled WGS sequence"/>
</dbReference>
<comment type="similarity">
    <text evidence="1">Belongs to the TSR2 family.</text>
</comment>
<dbReference type="EMBL" id="HG316464">
    <property type="protein sequence ID" value="CDF91449.1"/>
    <property type="molecule type" value="Genomic_DNA"/>
</dbReference>
<protein>
    <submittedName>
        <fullName evidence="4">ZYBA0S11-03092g1_1</fullName>
    </submittedName>
</protein>
<name>A0A8J2T9F2_ZYGB2</name>
<evidence type="ECO:0000313" key="5">
    <source>
        <dbReference type="Proteomes" id="UP000019375"/>
    </source>
</evidence>